<dbReference type="InterPro" id="IPR017467">
    <property type="entry name" value="CHP03016_PEP-CTERM"/>
</dbReference>
<dbReference type="AlphaFoldDB" id="A0A6L6QPP1"/>
<dbReference type="NCBIfam" id="TIGR03016">
    <property type="entry name" value="pepcterm_hypo_1"/>
    <property type="match status" value="1"/>
</dbReference>
<evidence type="ECO:0000256" key="1">
    <source>
        <dbReference type="SAM" id="SignalP"/>
    </source>
</evidence>
<feature type="chain" id="PRO_5026865252" evidence="1">
    <location>
        <begin position="29"/>
        <end position="521"/>
    </location>
</feature>
<accession>A0A6L6QPP1</accession>
<dbReference type="OrthoDB" id="8522878at2"/>
<keyword evidence="3" id="KW-1185">Reference proteome</keyword>
<dbReference type="EMBL" id="WNKX01000033">
    <property type="protein sequence ID" value="MTW14064.1"/>
    <property type="molecule type" value="Genomic_DNA"/>
</dbReference>
<evidence type="ECO:0000313" key="3">
    <source>
        <dbReference type="Proteomes" id="UP000472320"/>
    </source>
</evidence>
<organism evidence="2 3">
    <name type="scientific">Massilia eburnea</name>
    <dbReference type="NCBI Taxonomy" id="1776165"/>
    <lineage>
        <taxon>Bacteria</taxon>
        <taxon>Pseudomonadati</taxon>
        <taxon>Pseudomonadota</taxon>
        <taxon>Betaproteobacteria</taxon>
        <taxon>Burkholderiales</taxon>
        <taxon>Oxalobacteraceae</taxon>
        <taxon>Telluria group</taxon>
        <taxon>Massilia</taxon>
    </lineage>
</organism>
<keyword evidence="1" id="KW-0732">Signal</keyword>
<feature type="signal peptide" evidence="1">
    <location>
        <begin position="1"/>
        <end position="28"/>
    </location>
</feature>
<sequence>MTITMAKSRRLALLPLAAGLCAAFPAHAAWDFSPMATARATYSDNIGLQSDENAKSGFVLQLTPGFELVNHSQRFDFKMSYMLNLYQYAGGRPSGTQRHSQDLDSALKARLVEELLYMDAQASVHQQATSAFGPRSGNGYVSNNQNEVRTIRLSPYLVHRFGAFANGELRYTRDRVSSNNLGMRSSDGNTISGSLTSGPGFRRFGWDLSLARAVYNEDIPVTGGGVDAQTSSSRNANVGLRYVATPQLNVGVFGGYDDYEFSGLGGAQSGAAYGANLAWTPSGRTSLEASAGHRFYGPSYSLNLQHRSRATVWNVLYSDAVSTSRSQFLLPQAIDTASMLDRLFRAQISDPLLRAAFVQAYIQKTGLPPTLANSVNFLSNRYSLVKQLNASVGWQLSRTTSTFSLYKNKREMLSSQQADSVLLGSSLLSLNDNTEQTGALVSVSYKPGAQSVLTLTGNASNVKSLTDDRTGKQRDVRLNLAHTYSTRLTGSVELRHVKGNSGLGGLRYTENAVSATLSSKF</sequence>
<comment type="caution">
    <text evidence="2">The sequence shown here is derived from an EMBL/GenBank/DDBJ whole genome shotgun (WGS) entry which is preliminary data.</text>
</comment>
<name>A0A6L6QPP1_9BURK</name>
<reference evidence="2 3" key="1">
    <citation type="submission" date="2019-11" db="EMBL/GenBank/DDBJ databases">
        <title>Type strains purchased from KCTC, JCM and DSMZ.</title>
        <authorList>
            <person name="Lu H."/>
        </authorList>
    </citation>
    <scope>NUCLEOTIDE SEQUENCE [LARGE SCALE GENOMIC DNA]</scope>
    <source>
        <strain evidence="2 3">JCM 31587</strain>
    </source>
</reference>
<evidence type="ECO:0000313" key="2">
    <source>
        <dbReference type="EMBL" id="MTW14064.1"/>
    </source>
</evidence>
<dbReference type="SUPFAM" id="SSF56935">
    <property type="entry name" value="Porins"/>
    <property type="match status" value="1"/>
</dbReference>
<proteinExistence type="predicted"/>
<protein>
    <submittedName>
        <fullName evidence="2">TIGR03016 family PEP-CTERM system-associated outer membrane protein</fullName>
    </submittedName>
</protein>
<gene>
    <name evidence="2" type="ORF">GM658_25955</name>
</gene>
<dbReference type="Proteomes" id="UP000472320">
    <property type="component" value="Unassembled WGS sequence"/>
</dbReference>